<protein>
    <submittedName>
        <fullName evidence="2">Uncharacterized protein</fullName>
    </submittedName>
</protein>
<keyword evidence="1" id="KW-1133">Transmembrane helix</keyword>
<keyword evidence="1" id="KW-0472">Membrane</keyword>
<dbReference type="RefSeq" id="WP_377813097.1">
    <property type="nucleotide sequence ID" value="NZ_JBHRSJ010000007.1"/>
</dbReference>
<keyword evidence="3" id="KW-1185">Reference proteome</keyword>
<evidence type="ECO:0000313" key="2">
    <source>
        <dbReference type="EMBL" id="MFC2971498.1"/>
    </source>
</evidence>
<name>A0ABV7APT5_9GAMM</name>
<dbReference type="EMBL" id="JBHRSJ010000007">
    <property type="protein sequence ID" value="MFC2971498.1"/>
    <property type="molecule type" value="Genomic_DNA"/>
</dbReference>
<feature type="transmembrane region" description="Helical" evidence="1">
    <location>
        <begin position="6"/>
        <end position="32"/>
    </location>
</feature>
<keyword evidence="1" id="KW-0812">Transmembrane</keyword>
<gene>
    <name evidence="2" type="ORF">ACFOJE_04630</name>
</gene>
<proteinExistence type="predicted"/>
<dbReference type="Proteomes" id="UP001595457">
    <property type="component" value="Unassembled WGS sequence"/>
</dbReference>
<accession>A0ABV7APT5</accession>
<evidence type="ECO:0000313" key="3">
    <source>
        <dbReference type="Proteomes" id="UP001595457"/>
    </source>
</evidence>
<evidence type="ECO:0000256" key="1">
    <source>
        <dbReference type="SAM" id="Phobius"/>
    </source>
</evidence>
<comment type="caution">
    <text evidence="2">The sequence shown here is derived from an EMBL/GenBank/DDBJ whole genome shotgun (WGS) entry which is preliminary data.</text>
</comment>
<reference evidence="3" key="1">
    <citation type="journal article" date="2019" name="Int. J. Syst. Evol. Microbiol.">
        <title>The Global Catalogue of Microorganisms (GCM) 10K type strain sequencing project: providing services to taxonomists for standard genome sequencing and annotation.</title>
        <authorList>
            <consortium name="The Broad Institute Genomics Platform"/>
            <consortium name="The Broad Institute Genome Sequencing Center for Infectious Disease"/>
            <person name="Wu L."/>
            <person name="Ma J."/>
        </authorList>
    </citation>
    <scope>NUCLEOTIDE SEQUENCE [LARGE SCALE GENOMIC DNA]</scope>
    <source>
        <strain evidence="3">KCTC 62195</strain>
    </source>
</reference>
<organism evidence="2 3">
    <name type="scientific">Azotobacter bryophylli</name>
    <dbReference type="NCBI Taxonomy" id="1986537"/>
    <lineage>
        <taxon>Bacteria</taxon>
        <taxon>Pseudomonadati</taxon>
        <taxon>Pseudomonadota</taxon>
        <taxon>Gammaproteobacteria</taxon>
        <taxon>Pseudomonadales</taxon>
        <taxon>Pseudomonadaceae</taxon>
        <taxon>Azotobacter</taxon>
    </lineage>
</organism>
<sequence length="58" mass="6738">MRLIELFFIIAVTLWLFMPLVYFLLVPFTLNVKLIARNKASRGGNERQGRSQLRASLD</sequence>